<dbReference type="AlphaFoldDB" id="A0A1R1E651"/>
<dbReference type="GO" id="GO:0008236">
    <property type="term" value="F:serine-type peptidase activity"/>
    <property type="evidence" value="ECO:0007669"/>
    <property type="project" value="InterPro"/>
</dbReference>
<dbReference type="Pfam" id="PF03572">
    <property type="entry name" value="Peptidase_S41"/>
    <property type="match status" value="1"/>
</dbReference>
<dbReference type="InterPro" id="IPR005151">
    <property type="entry name" value="Tail-specific_protease"/>
</dbReference>
<dbReference type="Gene3D" id="3.90.226.10">
    <property type="entry name" value="2-enoyl-CoA Hydratase, Chain A, domain 1"/>
    <property type="match status" value="1"/>
</dbReference>
<protein>
    <recommendedName>
        <fullName evidence="1">Tail specific protease domain-containing protein</fullName>
    </recommendedName>
</protein>
<sequence length="427" mass="49887">MKYLDIFAEIVTIMHQDYAGYEEKKGWDHPDYFTKKIEYLETNELITPQLFAEIVNEYLISFQDRHMYFNLHNSERVEVKTCGFTVRNYEDTLYVTEVNEENRFGKGAKIVSIDGQPISSIRKLNRRMLKESHPEREEWDEILSKATYFELINENEDLLKLDLILYRRTPKKSTYAIDFINENTLLLTFSDFGDTNSIVSLIEEHKHDLLESKNVIVDVRRNSGGNAHAFSSLLKYIFKKGEKPSSELKVREFNCSDRNVKLFLEQAKKVRSSTDNEETLKMVEFAEHQFKTYRNQGFVAFDFSEFIAELENNFEGENNPENVIILSDCYCASAGEEFVETSKESSKVTIVGRATMGINDYSDIVCLSWDKQFSLCYPISRLEQKTEIDPIHGKGIQPHIYIKWTPKHIEEDIDLQQALKLINKRDN</sequence>
<dbReference type="STRING" id="297318.BK138_32175"/>
<dbReference type="SUPFAM" id="SSF52096">
    <property type="entry name" value="ClpP/crotonase"/>
    <property type="match status" value="1"/>
</dbReference>
<evidence type="ECO:0000313" key="2">
    <source>
        <dbReference type="EMBL" id="OMF47295.1"/>
    </source>
</evidence>
<gene>
    <name evidence="2" type="ORF">BK138_32175</name>
</gene>
<comment type="caution">
    <text evidence="2">The sequence shown here is derived from an EMBL/GenBank/DDBJ whole genome shotgun (WGS) entry which is preliminary data.</text>
</comment>
<dbReference type="InterPro" id="IPR029045">
    <property type="entry name" value="ClpP/crotonase-like_dom_sf"/>
</dbReference>
<feature type="domain" description="Tail specific protease" evidence="1">
    <location>
        <begin position="188"/>
        <end position="401"/>
    </location>
</feature>
<dbReference type="Gene3D" id="1.20.920.70">
    <property type="match status" value="1"/>
</dbReference>
<dbReference type="GO" id="GO:0006508">
    <property type="term" value="P:proteolysis"/>
    <property type="evidence" value="ECO:0007669"/>
    <property type="project" value="InterPro"/>
</dbReference>
<dbReference type="RefSeq" id="WP_076176352.1">
    <property type="nucleotide sequence ID" value="NZ_MRTP01000018.1"/>
</dbReference>
<evidence type="ECO:0000313" key="3">
    <source>
        <dbReference type="Proteomes" id="UP000187172"/>
    </source>
</evidence>
<reference evidence="2 3" key="1">
    <citation type="submission" date="2016-11" db="EMBL/GenBank/DDBJ databases">
        <title>Paenibacillus species isolates.</title>
        <authorList>
            <person name="Beno S.M."/>
        </authorList>
    </citation>
    <scope>NUCLEOTIDE SEQUENCE [LARGE SCALE GENOMIC DNA]</scope>
    <source>
        <strain evidence="2 3">FSL R5-0378</strain>
    </source>
</reference>
<dbReference type="EMBL" id="MRTP01000018">
    <property type="protein sequence ID" value="OMF47295.1"/>
    <property type="molecule type" value="Genomic_DNA"/>
</dbReference>
<dbReference type="Proteomes" id="UP000187172">
    <property type="component" value="Unassembled WGS sequence"/>
</dbReference>
<proteinExistence type="predicted"/>
<evidence type="ECO:0000259" key="1">
    <source>
        <dbReference type="Pfam" id="PF03572"/>
    </source>
</evidence>
<name>A0A1R1E651_9BACL</name>
<keyword evidence="3" id="KW-1185">Reference proteome</keyword>
<accession>A0A1R1E651</accession>
<organism evidence="2 3">
    <name type="scientific">Paenibacillus rhizosphaerae</name>
    <dbReference type="NCBI Taxonomy" id="297318"/>
    <lineage>
        <taxon>Bacteria</taxon>
        <taxon>Bacillati</taxon>
        <taxon>Bacillota</taxon>
        <taxon>Bacilli</taxon>
        <taxon>Bacillales</taxon>
        <taxon>Paenibacillaceae</taxon>
        <taxon>Paenibacillus</taxon>
    </lineage>
</organism>